<feature type="transmembrane region" description="Helical" evidence="1">
    <location>
        <begin position="103"/>
        <end position="124"/>
    </location>
</feature>
<reference evidence="2 3" key="1">
    <citation type="submission" date="2020-07" db="EMBL/GenBank/DDBJ databases">
        <title>Luteimonas sp. SJ-92.</title>
        <authorList>
            <person name="Huang X.-X."/>
            <person name="Xu L."/>
            <person name="Sun J.-Q."/>
        </authorList>
    </citation>
    <scope>NUCLEOTIDE SEQUENCE [LARGE SCALE GENOMIC DNA]</scope>
    <source>
        <strain evidence="2 3">SJ-92</strain>
    </source>
</reference>
<keyword evidence="1" id="KW-0472">Membrane</keyword>
<gene>
    <name evidence="2" type="ORF">H0E84_08625</name>
</gene>
<dbReference type="AlphaFoldDB" id="A0A853JCV1"/>
<keyword evidence="1" id="KW-1133">Transmembrane helix</keyword>
<accession>A0A853JCV1</accession>
<dbReference type="Pfam" id="PF10861">
    <property type="entry name" value="DUF2784"/>
    <property type="match status" value="1"/>
</dbReference>
<dbReference type="RefSeq" id="WP_180678237.1">
    <property type="nucleotide sequence ID" value="NZ_JACCKA010000054.1"/>
</dbReference>
<feature type="transmembrane region" description="Helical" evidence="1">
    <location>
        <begin position="12"/>
        <end position="34"/>
    </location>
</feature>
<evidence type="ECO:0000313" key="2">
    <source>
        <dbReference type="EMBL" id="NZA26449.1"/>
    </source>
</evidence>
<evidence type="ECO:0000256" key="1">
    <source>
        <dbReference type="SAM" id="Phobius"/>
    </source>
</evidence>
<dbReference type="InterPro" id="IPR021218">
    <property type="entry name" value="DUF2784"/>
</dbReference>
<dbReference type="EMBL" id="JACCKA010000054">
    <property type="protein sequence ID" value="NZA26449.1"/>
    <property type="molecule type" value="Genomic_DNA"/>
</dbReference>
<organism evidence="2 3">
    <name type="scientific">Luteimonas salinisoli</name>
    <dbReference type="NCBI Taxonomy" id="2752307"/>
    <lineage>
        <taxon>Bacteria</taxon>
        <taxon>Pseudomonadati</taxon>
        <taxon>Pseudomonadota</taxon>
        <taxon>Gammaproteobacteria</taxon>
        <taxon>Lysobacterales</taxon>
        <taxon>Lysobacteraceae</taxon>
        <taxon>Luteimonas</taxon>
    </lineage>
</organism>
<dbReference type="Proteomes" id="UP000578091">
    <property type="component" value="Unassembled WGS sequence"/>
</dbReference>
<sequence length="146" mass="16352">MSPMLAGWLADAILAAHVAIVAFVVAGALGILVGGPLGWRWVRHRGFRIAHLALMVLIAAQAWLGRLCPLTVWEQALRNRAGQATYDASFIQHWLSRLIFFEAPWWIFVAAYSAFAVLLAACWWRWPPRPRRAGTNDADRPKAKKP</sequence>
<comment type="caution">
    <text evidence="2">The sequence shown here is derived from an EMBL/GenBank/DDBJ whole genome shotgun (WGS) entry which is preliminary data.</text>
</comment>
<keyword evidence="1" id="KW-0812">Transmembrane</keyword>
<evidence type="ECO:0000313" key="3">
    <source>
        <dbReference type="Proteomes" id="UP000578091"/>
    </source>
</evidence>
<protein>
    <submittedName>
        <fullName evidence="2">DUF2784 domain-containing protein</fullName>
    </submittedName>
</protein>
<keyword evidence="3" id="KW-1185">Reference proteome</keyword>
<name>A0A853JCV1_9GAMM</name>
<feature type="transmembrane region" description="Helical" evidence="1">
    <location>
        <begin position="46"/>
        <end position="64"/>
    </location>
</feature>
<proteinExistence type="predicted"/>